<dbReference type="InterPro" id="IPR003439">
    <property type="entry name" value="ABC_transporter-like_ATP-bd"/>
</dbReference>
<dbReference type="STRING" id="260084.SAMN02927928_0936"/>
<dbReference type="PANTHER" id="PTHR43023:SF3">
    <property type="entry name" value="PROTEIN TRIGALACTOSYLDIACYLGLYCEROL 3, CHLOROPLASTIC"/>
    <property type="match status" value="1"/>
</dbReference>
<dbReference type="PROSITE" id="PS50893">
    <property type="entry name" value="ABC_TRANSPORTER_2"/>
    <property type="match status" value="1"/>
</dbReference>
<proteinExistence type="predicted"/>
<reference evidence="6" key="1">
    <citation type="submission" date="2016-10" db="EMBL/GenBank/DDBJ databases">
        <authorList>
            <person name="Varghese N."/>
            <person name="Submissions S."/>
        </authorList>
    </citation>
    <scope>NUCLEOTIDE SEQUENCE [LARGE SCALE GENOMIC DNA]</scope>
    <source>
        <strain evidence="6">CGMCC 1.3431</strain>
    </source>
</reference>
<dbReference type="GO" id="GO:0005524">
    <property type="term" value="F:ATP binding"/>
    <property type="evidence" value="ECO:0007669"/>
    <property type="project" value="UniProtKB-KW"/>
</dbReference>
<dbReference type="Pfam" id="PF00005">
    <property type="entry name" value="ABC_tran"/>
    <property type="match status" value="1"/>
</dbReference>
<evidence type="ECO:0000256" key="3">
    <source>
        <dbReference type="ARBA" id="ARBA00022840"/>
    </source>
</evidence>
<dbReference type="AlphaFoldDB" id="A0A1G4Q5Z2"/>
<organism evidence="5 6">
    <name type="scientific">Asticcacaulis taihuensis</name>
    <dbReference type="NCBI Taxonomy" id="260084"/>
    <lineage>
        <taxon>Bacteria</taxon>
        <taxon>Pseudomonadati</taxon>
        <taxon>Pseudomonadota</taxon>
        <taxon>Alphaproteobacteria</taxon>
        <taxon>Caulobacterales</taxon>
        <taxon>Caulobacteraceae</taxon>
        <taxon>Asticcacaulis</taxon>
    </lineage>
</organism>
<dbReference type="PANTHER" id="PTHR43023">
    <property type="entry name" value="PROTEIN TRIGALACTOSYLDIACYLGLYCEROL 3, CHLOROPLASTIC"/>
    <property type="match status" value="1"/>
</dbReference>
<evidence type="ECO:0000259" key="4">
    <source>
        <dbReference type="PROSITE" id="PS50893"/>
    </source>
</evidence>
<dbReference type="OrthoDB" id="9802264at2"/>
<dbReference type="RefSeq" id="WP_090644220.1">
    <property type="nucleotide sequence ID" value="NZ_CBCRYE010000001.1"/>
</dbReference>
<feature type="domain" description="ABC transporter" evidence="4">
    <location>
        <begin position="17"/>
        <end position="254"/>
    </location>
</feature>
<keyword evidence="2" id="KW-0547">Nucleotide-binding</keyword>
<evidence type="ECO:0000256" key="2">
    <source>
        <dbReference type="ARBA" id="ARBA00022741"/>
    </source>
</evidence>
<dbReference type="SUPFAM" id="SSF52540">
    <property type="entry name" value="P-loop containing nucleoside triphosphate hydrolases"/>
    <property type="match status" value="1"/>
</dbReference>
<dbReference type="SMART" id="SM00382">
    <property type="entry name" value="AAA"/>
    <property type="match status" value="1"/>
</dbReference>
<gene>
    <name evidence="5" type="ORF">SAMN02927928_0936</name>
</gene>
<evidence type="ECO:0000313" key="5">
    <source>
        <dbReference type="EMBL" id="SCW39861.1"/>
    </source>
</evidence>
<protein>
    <submittedName>
        <fullName evidence="5">Phospholipid/cholesterol/gamma-HCH transport system ATP-binding protein</fullName>
    </submittedName>
</protein>
<keyword evidence="6" id="KW-1185">Reference proteome</keyword>
<dbReference type="InterPro" id="IPR027417">
    <property type="entry name" value="P-loop_NTPase"/>
</dbReference>
<dbReference type="EMBL" id="FMTS01000001">
    <property type="protein sequence ID" value="SCW39861.1"/>
    <property type="molecule type" value="Genomic_DNA"/>
</dbReference>
<evidence type="ECO:0000256" key="1">
    <source>
        <dbReference type="ARBA" id="ARBA00022448"/>
    </source>
</evidence>
<dbReference type="Proteomes" id="UP000199150">
    <property type="component" value="Unassembled WGS sequence"/>
</dbReference>
<sequence length="262" mass="28377">MKRQVVPPLKEECEDPIVITGLNNSFGSNVVHENLDLTVKRGEILGIVGGSGSGKTVLLRSILGLQKPTSGDIHLFGHRLYEGSDEKTRQIQAKTGVLFQSGALFSTLTVAENIMAPMMEFTRLSRREARAVALLKMSMAGLPLTAADLAPSELSGGMIKRTALARALALDAQLLFLDEPTAGLDPIGAAAFDTLIRELAGSLDLTVFMITHDLDSLYAICDEIAVLADRHVVEKGPVSQLEKSSHPWIHQYFHGPRGRVKK</sequence>
<dbReference type="InterPro" id="IPR003593">
    <property type="entry name" value="AAA+_ATPase"/>
</dbReference>
<keyword evidence="1" id="KW-0813">Transport</keyword>
<name>A0A1G4Q5Z2_9CAUL</name>
<evidence type="ECO:0000313" key="6">
    <source>
        <dbReference type="Proteomes" id="UP000199150"/>
    </source>
</evidence>
<dbReference type="Gene3D" id="3.40.50.300">
    <property type="entry name" value="P-loop containing nucleotide triphosphate hydrolases"/>
    <property type="match status" value="1"/>
</dbReference>
<keyword evidence="3 5" id="KW-0067">ATP-binding</keyword>
<dbReference type="GO" id="GO:0016887">
    <property type="term" value="F:ATP hydrolysis activity"/>
    <property type="evidence" value="ECO:0007669"/>
    <property type="project" value="InterPro"/>
</dbReference>
<accession>A0A1G4Q5Z2</accession>